<dbReference type="Pfam" id="PF01753">
    <property type="entry name" value="zf-MYND"/>
    <property type="match status" value="1"/>
</dbReference>
<evidence type="ECO:0000256" key="4">
    <source>
        <dbReference type="PROSITE-ProRule" id="PRU00134"/>
    </source>
</evidence>
<feature type="compositionally biased region" description="Basic residues" evidence="5">
    <location>
        <begin position="85"/>
        <end position="106"/>
    </location>
</feature>
<evidence type="ECO:0000256" key="1">
    <source>
        <dbReference type="ARBA" id="ARBA00022723"/>
    </source>
</evidence>
<keyword evidence="8" id="KW-1185">Reference proteome</keyword>
<keyword evidence="2 4" id="KW-0863">Zinc-finger</keyword>
<evidence type="ECO:0000313" key="7">
    <source>
        <dbReference type="EMBL" id="TFK45371.1"/>
    </source>
</evidence>
<dbReference type="EMBL" id="ML213545">
    <property type="protein sequence ID" value="TFK45371.1"/>
    <property type="molecule type" value="Genomic_DNA"/>
</dbReference>
<sequence length="308" mass="34748">MRRVTRDEARIRAEIMSVTQGLDKGQGRSTDELITSDGPVKGAEAQRLRNYATSRYLDPTCDLDTYGRSLLMGDLEGVKRDFQTPRRKAQGSRPTRRSRAHVRVSRPLRAALGPHKRPHLQRAPPRHPARVQPPRHRQVAQLPVDGADVSGTTALAHSVSTKPAFDPELARLLYDAGGDVNHRNRYGEVPAHEICMVWDARDLPRAVDALRWFLAHGGNVDVVENSGHTCPRSLLGTVTQKHKDRTLKRVVQEEDARRMRRGDVCCAFCGREDRLVLSCGRCKKARYCAPPRACQRGDWKHHKRDCKT</sequence>
<dbReference type="Gene3D" id="6.10.140.2220">
    <property type="match status" value="1"/>
</dbReference>
<feature type="region of interest" description="Disordered" evidence="5">
    <location>
        <begin position="79"/>
        <end position="135"/>
    </location>
</feature>
<dbReference type="Proteomes" id="UP000305948">
    <property type="component" value="Unassembled WGS sequence"/>
</dbReference>
<proteinExistence type="predicted"/>
<feature type="domain" description="MYND-type" evidence="6">
    <location>
        <begin position="266"/>
        <end position="306"/>
    </location>
</feature>
<evidence type="ECO:0000256" key="3">
    <source>
        <dbReference type="ARBA" id="ARBA00022833"/>
    </source>
</evidence>
<feature type="compositionally biased region" description="Basic residues" evidence="5">
    <location>
        <begin position="114"/>
        <end position="135"/>
    </location>
</feature>
<protein>
    <recommendedName>
        <fullName evidence="6">MYND-type domain-containing protein</fullName>
    </recommendedName>
</protein>
<evidence type="ECO:0000256" key="2">
    <source>
        <dbReference type="ARBA" id="ARBA00022771"/>
    </source>
</evidence>
<evidence type="ECO:0000259" key="6">
    <source>
        <dbReference type="PROSITE" id="PS50865"/>
    </source>
</evidence>
<organism evidence="7 8">
    <name type="scientific">Heliocybe sulcata</name>
    <dbReference type="NCBI Taxonomy" id="5364"/>
    <lineage>
        <taxon>Eukaryota</taxon>
        <taxon>Fungi</taxon>
        <taxon>Dikarya</taxon>
        <taxon>Basidiomycota</taxon>
        <taxon>Agaricomycotina</taxon>
        <taxon>Agaricomycetes</taxon>
        <taxon>Gloeophyllales</taxon>
        <taxon>Gloeophyllaceae</taxon>
        <taxon>Heliocybe</taxon>
    </lineage>
</organism>
<keyword evidence="1" id="KW-0479">Metal-binding</keyword>
<dbReference type="OrthoDB" id="432970at2759"/>
<reference evidence="7 8" key="1">
    <citation type="journal article" date="2019" name="Nat. Ecol. Evol.">
        <title>Megaphylogeny resolves global patterns of mushroom evolution.</title>
        <authorList>
            <person name="Varga T."/>
            <person name="Krizsan K."/>
            <person name="Foldi C."/>
            <person name="Dima B."/>
            <person name="Sanchez-Garcia M."/>
            <person name="Sanchez-Ramirez S."/>
            <person name="Szollosi G.J."/>
            <person name="Szarkandi J.G."/>
            <person name="Papp V."/>
            <person name="Albert L."/>
            <person name="Andreopoulos W."/>
            <person name="Angelini C."/>
            <person name="Antonin V."/>
            <person name="Barry K.W."/>
            <person name="Bougher N.L."/>
            <person name="Buchanan P."/>
            <person name="Buyck B."/>
            <person name="Bense V."/>
            <person name="Catcheside P."/>
            <person name="Chovatia M."/>
            <person name="Cooper J."/>
            <person name="Damon W."/>
            <person name="Desjardin D."/>
            <person name="Finy P."/>
            <person name="Geml J."/>
            <person name="Haridas S."/>
            <person name="Hughes K."/>
            <person name="Justo A."/>
            <person name="Karasinski D."/>
            <person name="Kautmanova I."/>
            <person name="Kiss B."/>
            <person name="Kocsube S."/>
            <person name="Kotiranta H."/>
            <person name="LaButti K.M."/>
            <person name="Lechner B.E."/>
            <person name="Liimatainen K."/>
            <person name="Lipzen A."/>
            <person name="Lukacs Z."/>
            <person name="Mihaltcheva S."/>
            <person name="Morgado L.N."/>
            <person name="Niskanen T."/>
            <person name="Noordeloos M.E."/>
            <person name="Ohm R.A."/>
            <person name="Ortiz-Santana B."/>
            <person name="Ovrebo C."/>
            <person name="Racz N."/>
            <person name="Riley R."/>
            <person name="Savchenko A."/>
            <person name="Shiryaev A."/>
            <person name="Soop K."/>
            <person name="Spirin V."/>
            <person name="Szebenyi C."/>
            <person name="Tomsovsky M."/>
            <person name="Tulloss R.E."/>
            <person name="Uehling J."/>
            <person name="Grigoriev I.V."/>
            <person name="Vagvolgyi C."/>
            <person name="Papp T."/>
            <person name="Martin F.M."/>
            <person name="Miettinen O."/>
            <person name="Hibbett D.S."/>
            <person name="Nagy L.G."/>
        </authorList>
    </citation>
    <scope>NUCLEOTIDE SEQUENCE [LARGE SCALE GENOMIC DNA]</scope>
    <source>
        <strain evidence="7 8">OMC1185</strain>
    </source>
</reference>
<dbReference type="PROSITE" id="PS50865">
    <property type="entry name" value="ZF_MYND_2"/>
    <property type="match status" value="1"/>
</dbReference>
<dbReference type="STRING" id="5364.A0A5C3MVA9"/>
<evidence type="ECO:0000256" key="5">
    <source>
        <dbReference type="SAM" id="MobiDB-lite"/>
    </source>
</evidence>
<dbReference type="InterPro" id="IPR036770">
    <property type="entry name" value="Ankyrin_rpt-contain_sf"/>
</dbReference>
<dbReference type="GO" id="GO:0008270">
    <property type="term" value="F:zinc ion binding"/>
    <property type="evidence" value="ECO:0007669"/>
    <property type="project" value="UniProtKB-KW"/>
</dbReference>
<dbReference type="InterPro" id="IPR002893">
    <property type="entry name" value="Znf_MYND"/>
</dbReference>
<dbReference type="AlphaFoldDB" id="A0A5C3MVA9"/>
<evidence type="ECO:0000313" key="8">
    <source>
        <dbReference type="Proteomes" id="UP000305948"/>
    </source>
</evidence>
<dbReference type="SUPFAM" id="SSF144232">
    <property type="entry name" value="HIT/MYND zinc finger-like"/>
    <property type="match status" value="1"/>
</dbReference>
<keyword evidence="3" id="KW-0862">Zinc</keyword>
<dbReference type="Gene3D" id="1.25.40.20">
    <property type="entry name" value="Ankyrin repeat-containing domain"/>
    <property type="match status" value="1"/>
</dbReference>
<name>A0A5C3MVA9_9AGAM</name>
<gene>
    <name evidence="7" type="ORF">OE88DRAFT_1218638</name>
</gene>
<accession>A0A5C3MVA9</accession>
<dbReference type="SUPFAM" id="SSF48403">
    <property type="entry name" value="Ankyrin repeat"/>
    <property type="match status" value="1"/>
</dbReference>